<dbReference type="RefSeq" id="WP_111550227.1">
    <property type="nucleotide sequence ID" value="NZ_LIGK01000010.1"/>
</dbReference>
<feature type="transmembrane region" description="Helical" evidence="2">
    <location>
        <begin position="157"/>
        <end position="179"/>
    </location>
</feature>
<comment type="caution">
    <text evidence="3">The sequence shown here is derived from an EMBL/GenBank/DDBJ whole genome shotgun (WGS) entry which is preliminary data.</text>
</comment>
<protein>
    <recommendedName>
        <fullName evidence="5">Aspartate carbamoyltransferase catalytic subunit</fullName>
    </recommendedName>
</protein>
<dbReference type="OrthoDB" id="7875742at2"/>
<dbReference type="AlphaFoldDB" id="A0A327YBB6"/>
<name>A0A327YBB6_9RHOB</name>
<evidence type="ECO:0000256" key="2">
    <source>
        <dbReference type="SAM" id="Phobius"/>
    </source>
</evidence>
<keyword evidence="2" id="KW-0812">Transmembrane</keyword>
<evidence type="ECO:0008006" key="5">
    <source>
        <dbReference type="Google" id="ProtNLM"/>
    </source>
</evidence>
<feature type="region of interest" description="Disordered" evidence="1">
    <location>
        <begin position="125"/>
        <end position="149"/>
    </location>
</feature>
<gene>
    <name evidence="3" type="ORF">ATI53_101322</name>
</gene>
<evidence type="ECO:0000313" key="4">
    <source>
        <dbReference type="Proteomes" id="UP000249165"/>
    </source>
</evidence>
<feature type="compositionally biased region" description="Low complexity" evidence="1">
    <location>
        <begin position="135"/>
        <end position="149"/>
    </location>
</feature>
<keyword evidence="2" id="KW-1133">Transmembrane helix</keyword>
<reference evidence="3 4" key="1">
    <citation type="submission" date="2018-06" db="EMBL/GenBank/DDBJ databases">
        <title>Genomic Encyclopedia of Archaeal and Bacterial Type Strains, Phase II (KMG-II): from individual species to whole genera.</title>
        <authorList>
            <person name="Goeker M."/>
        </authorList>
    </citation>
    <scope>NUCLEOTIDE SEQUENCE [LARGE SCALE GENOMIC DNA]</scope>
    <source>
        <strain evidence="3 4">DSM 22011</strain>
    </source>
</reference>
<dbReference type="EMBL" id="QLMG01000013">
    <property type="protein sequence ID" value="RAK18303.1"/>
    <property type="molecule type" value="Genomic_DNA"/>
</dbReference>
<organism evidence="3 4">
    <name type="scientific">Salipiger aestuarii</name>
    <dbReference type="NCBI Taxonomy" id="568098"/>
    <lineage>
        <taxon>Bacteria</taxon>
        <taxon>Pseudomonadati</taxon>
        <taxon>Pseudomonadota</taxon>
        <taxon>Alphaproteobacteria</taxon>
        <taxon>Rhodobacterales</taxon>
        <taxon>Roseobacteraceae</taxon>
        <taxon>Salipiger</taxon>
    </lineage>
</organism>
<dbReference type="Proteomes" id="UP000249165">
    <property type="component" value="Unassembled WGS sequence"/>
</dbReference>
<sequence length="180" mass="19701">MMRMHINGSDPGMLRLFHLDLPPEAIERFATQAGTGEYPLKYALGATHLRPAFVDVVNIRDLEGMPLSEYLVSAYQVTGDDFRQMQPQIDALKGHVVALSAQAFDHVSQDLAIAAPLRWVGTFPEEQARPRGPDPRSAPAQLARPAAPHAAPRNRRAMYVTLIAIALLVVLVAGTLMQIS</sequence>
<evidence type="ECO:0000313" key="3">
    <source>
        <dbReference type="EMBL" id="RAK18303.1"/>
    </source>
</evidence>
<keyword evidence="4" id="KW-1185">Reference proteome</keyword>
<keyword evidence="2" id="KW-0472">Membrane</keyword>
<accession>A0A327YBB6</accession>
<evidence type="ECO:0000256" key="1">
    <source>
        <dbReference type="SAM" id="MobiDB-lite"/>
    </source>
</evidence>
<proteinExistence type="predicted"/>